<keyword evidence="3 8" id="KW-0489">Methyltransferase</keyword>
<comment type="subcellular location">
    <subcellularLocation>
        <location evidence="8">Cytoplasm</location>
    </subcellularLocation>
</comment>
<comment type="function">
    <text evidence="8">Involved in the cellular defense against the biological effects of O6-methylguanine (O6-MeG) and O4-methylthymine (O4-MeT) in DNA. Repairs the methylated nucleobase in DNA by stoichiometrically transferring the methyl group to a cysteine residue in the enzyme. This is a suicide reaction: the enzyme is irreversibly inactivated.</text>
</comment>
<dbReference type="InterPro" id="IPR036217">
    <property type="entry name" value="MethylDNA_cys_MeTrfase_DNAb"/>
</dbReference>
<dbReference type="InterPro" id="IPR036388">
    <property type="entry name" value="WH-like_DNA-bd_sf"/>
</dbReference>
<name>A0ABS1T5Q4_9CLOT</name>
<comment type="caution">
    <text evidence="11">The sequence shown here is derived from an EMBL/GenBank/DDBJ whole genome shotgun (WGS) entry which is preliminary data.</text>
</comment>
<reference evidence="11 12" key="1">
    <citation type="submission" date="2021-01" db="EMBL/GenBank/DDBJ databases">
        <title>Genome public.</title>
        <authorList>
            <person name="Liu C."/>
            <person name="Sun Q."/>
        </authorList>
    </citation>
    <scope>NUCLEOTIDE SEQUENCE [LARGE SCALE GENOMIC DNA]</scope>
    <source>
        <strain evidence="11 12">YIM B02515</strain>
    </source>
</reference>
<dbReference type="SUPFAM" id="SSF53155">
    <property type="entry name" value="Methylated DNA-protein cysteine methyltransferase domain"/>
    <property type="match status" value="1"/>
</dbReference>
<evidence type="ECO:0000256" key="6">
    <source>
        <dbReference type="ARBA" id="ARBA00023204"/>
    </source>
</evidence>
<accession>A0ABS1T5Q4</accession>
<dbReference type="Gene3D" id="1.10.10.10">
    <property type="entry name" value="Winged helix-like DNA-binding domain superfamily/Winged helix DNA-binding domain"/>
    <property type="match status" value="1"/>
</dbReference>
<evidence type="ECO:0000259" key="9">
    <source>
        <dbReference type="Pfam" id="PF01035"/>
    </source>
</evidence>
<evidence type="ECO:0000313" key="12">
    <source>
        <dbReference type="Proteomes" id="UP000632377"/>
    </source>
</evidence>
<keyword evidence="12" id="KW-1185">Reference proteome</keyword>
<dbReference type="InterPro" id="IPR036631">
    <property type="entry name" value="MGMT_N_sf"/>
</dbReference>
<proteinExistence type="inferred from homology"/>
<comment type="miscellaneous">
    <text evidence="8">This enzyme catalyzes only one turnover and therefore is not strictly catalytic. According to one definition, an enzyme is a biocatalyst that acts repeatedly and over many reaction cycles.</text>
</comment>
<keyword evidence="2 8" id="KW-0963">Cytoplasm</keyword>
<dbReference type="Proteomes" id="UP000632377">
    <property type="component" value="Unassembled WGS sequence"/>
</dbReference>
<gene>
    <name evidence="11" type="ORF">JK636_02730</name>
</gene>
<comment type="similarity">
    <text evidence="8">Belongs to the MGMT family.</text>
</comment>
<organism evidence="11 12">
    <name type="scientific">Clostridium rhizosphaerae</name>
    <dbReference type="NCBI Taxonomy" id="2803861"/>
    <lineage>
        <taxon>Bacteria</taxon>
        <taxon>Bacillati</taxon>
        <taxon>Bacillota</taxon>
        <taxon>Clostridia</taxon>
        <taxon>Eubacteriales</taxon>
        <taxon>Clostridiaceae</taxon>
        <taxon>Clostridium</taxon>
    </lineage>
</organism>
<dbReference type="RefSeq" id="WP_202747292.1">
    <property type="nucleotide sequence ID" value="NZ_JAESWC010000001.1"/>
</dbReference>
<dbReference type="SUPFAM" id="SSF46767">
    <property type="entry name" value="Methylated DNA-protein cysteine methyltransferase, C-terminal domain"/>
    <property type="match status" value="1"/>
</dbReference>
<dbReference type="Pfam" id="PF02870">
    <property type="entry name" value="Methyltransf_1N"/>
    <property type="match status" value="1"/>
</dbReference>
<evidence type="ECO:0000259" key="10">
    <source>
        <dbReference type="Pfam" id="PF02870"/>
    </source>
</evidence>
<dbReference type="InterPro" id="IPR008332">
    <property type="entry name" value="MethylG_MeTrfase_N"/>
</dbReference>
<dbReference type="PROSITE" id="PS00374">
    <property type="entry name" value="MGMT"/>
    <property type="match status" value="1"/>
</dbReference>
<dbReference type="InterPro" id="IPR001497">
    <property type="entry name" value="MethylDNA_cys_MeTrfase_AS"/>
</dbReference>
<dbReference type="EMBL" id="JAESWC010000001">
    <property type="protein sequence ID" value="MBL4934668.1"/>
    <property type="molecule type" value="Genomic_DNA"/>
</dbReference>
<dbReference type="Gene3D" id="3.30.160.70">
    <property type="entry name" value="Methylated DNA-protein cysteine methyltransferase domain"/>
    <property type="match status" value="1"/>
</dbReference>
<dbReference type="PANTHER" id="PTHR10815">
    <property type="entry name" value="METHYLATED-DNA--PROTEIN-CYSTEINE METHYLTRANSFERASE"/>
    <property type="match status" value="1"/>
</dbReference>
<dbReference type="HAMAP" id="MF_00772">
    <property type="entry name" value="OGT"/>
    <property type="match status" value="1"/>
</dbReference>
<protein>
    <recommendedName>
        <fullName evidence="8">Methylated-DNA--protein-cysteine methyltransferase</fullName>
        <ecNumber evidence="8">2.1.1.63</ecNumber>
    </recommendedName>
    <alternativeName>
        <fullName evidence="8">6-O-methylguanine-DNA methyltransferase</fullName>
        <shortName evidence="8">MGMT</shortName>
    </alternativeName>
    <alternativeName>
        <fullName evidence="8">O-6-methylguanine-DNA-alkyltransferase</fullName>
    </alternativeName>
</protein>
<keyword evidence="4 8" id="KW-0808">Transferase</keyword>
<dbReference type="CDD" id="cd06445">
    <property type="entry name" value="ATase"/>
    <property type="match status" value="1"/>
</dbReference>
<dbReference type="PANTHER" id="PTHR10815:SF5">
    <property type="entry name" value="METHYLATED-DNA--PROTEIN-CYSTEINE METHYLTRANSFERASE"/>
    <property type="match status" value="1"/>
</dbReference>
<evidence type="ECO:0000256" key="8">
    <source>
        <dbReference type="HAMAP-Rule" id="MF_00772"/>
    </source>
</evidence>
<comment type="catalytic activity">
    <reaction evidence="7 8">
        <text>a 6-O-methyl-2'-deoxyguanosine in DNA + L-cysteinyl-[protein] = S-methyl-L-cysteinyl-[protein] + a 2'-deoxyguanosine in DNA</text>
        <dbReference type="Rhea" id="RHEA:24000"/>
        <dbReference type="Rhea" id="RHEA-COMP:10131"/>
        <dbReference type="Rhea" id="RHEA-COMP:10132"/>
        <dbReference type="Rhea" id="RHEA-COMP:11367"/>
        <dbReference type="Rhea" id="RHEA-COMP:11368"/>
        <dbReference type="ChEBI" id="CHEBI:29950"/>
        <dbReference type="ChEBI" id="CHEBI:82612"/>
        <dbReference type="ChEBI" id="CHEBI:85445"/>
        <dbReference type="ChEBI" id="CHEBI:85448"/>
        <dbReference type="EC" id="2.1.1.63"/>
    </reaction>
</comment>
<keyword evidence="5 8" id="KW-0227">DNA damage</keyword>
<evidence type="ECO:0000256" key="7">
    <source>
        <dbReference type="ARBA" id="ARBA00049348"/>
    </source>
</evidence>
<feature type="active site" description="Nucleophile; methyl group acceptor" evidence="8">
    <location>
        <position position="124"/>
    </location>
</feature>
<dbReference type="NCBIfam" id="TIGR00589">
    <property type="entry name" value="ogt"/>
    <property type="match status" value="1"/>
</dbReference>
<evidence type="ECO:0000256" key="4">
    <source>
        <dbReference type="ARBA" id="ARBA00022679"/>
    </source>
</evidence>
<feature type="domain" description="Methylguanine DNA methyltransferase ribonuclease-like" evidence="10">
    <location>
        <begin position="6"/>
        <end position="69"/>
    </location>
</feature>
<sequence length="155" mass="17105">MKSLFFYQTDIGEIGIAENGQAITNIYFQGESVPKDMVLNETNLIKEAAKQLNSYFAGELRTFELPLALEGTEFMRSVWKALCEIPYGKTFSYKDVAQSIGNPKAVRAVGNANNRNPIPIIIPCHRVIGSNGKLVGYGGGLEIKKYLLELEKGLS</sequence>
<dbReference type="Pfam" id="PF01035">
    <property type="entry name" value="DNA_binding_1"/>
    <property type="match status" value="1"/>
</dbReference>
<evidence type="ECO:0000256" key="5">
    <source>
        <dbReference type="ARBA" id="ARBA00022763"/>
    </source>
</evidence>
<evidence type="ECO:0000256" key="3">
    <source>
        <dbReference type="ARBA" id="ARBA00022603"/>
    </source>
</evidence>
<feature type="domain" description="Methylated-DNA-[protein]-cysteine S-methyltransferase DNA binding" evidence="9">
    <location>
        <begin position="73"/>
        <end position="152"/>
    </location>
</feature>
<dbReference type="InterPro" id="IPR023546">
    <property type="entry name" value="MGMT"/>
</dbReference>
<evidence type="ECO:0000313" key="11">
    <source>
        <dbReference type="EMBL" id="MBL4934668.1"/>
    </source>
</evidence>
<dbReference type="EC" id="2.1.1.63" evidence="8"/>
<evidence type="ECO:0000256" key="1">
    <source>
        <dbReference type="ARBA" id="ARBA00001286"/>
    </source>
</evidence>
<dbReference type="InterPro" id="IPR014048">
    <property type="entry name" value="MethylDNA_cys_MeTrfase_DNA-bd"/>
</dbReference>
<comment type="catalytic activity">
    <reaction evidence="1 8">
        <text>a 4-O-methyl-thymidine in DNA + L-cysteinyl-[protein] = a thymidine in DNA + S-methyl-L-cysteinyl-[protein]</text>
        <dbReference type="Rhea" id="RHEA:53428"/>
        <dbReference type="Rhea" id="RHEA-COMP:10131"/>
        <dbReference type="Rhea" id="RHEA-COMP:10132"/>
        <dbReference type="Rhea" id="RHEA-COMP:13555"/>
        <dbReference type="Rhea" id="RHEA-COMP:13556"/>
        <dbReference type="ChEBI" id="CHEBI:29950"/>
        <dbReference type="ChEBI" id="CHEBI:82612"/>
        <dbReference type="ChEBI" id="CHEBI:137386"/>
        <dbReference type="ChEBI" id="CHEBI:137387"/>
        <dbReference type="EC" id="2.1.1.63"/>
    </reaction>
</comment>
<keyword evidence="6 8" id="KW-0234">DNA repair</keyword>
<evidence type="ECO:0000256" key="2">
    <source>
        <dbReference type="ARBA" id="ARBA00022490"/>
    </source>
</evidence>